<organism evidence="1 2">
    <name type="scientific">Araneus ventricosus</name>
    <name type="common">Orbweaver spider</name>
    <name type="synonym">Epeira ventricosa</name>
    <dbReference type="NCBI Taxonomy" id="182803"/>
    <lineage>
        <taxon>Eukaryota</taxon>
        <taxon>Metazoa</taxon>
        <taxon>Ecdysozoa</taxon>
        <taxon>Arthropoda</taxon>
        <taxon>Chelicerata</taxon>
        <taxon>Arachnida</taxon>
        <taxon>Araneae</taxon>
        <taxon>Araneomorphae</taxon>
        <taxon>Entelegynae</taxon>
        <taxon>Araneoidea</taxon>
        <taxon>Araneidae</taxon>
        <taxon>Araneus</taxon>
    </lineage>
</organism>
<proteinExistence type="predicted"/>
<accession>A0A4Y2AG43</accession>
<dbReference type="OrthoDB" id="6428426at2759"/>
<reference evidence="1 2" key="1">
    <citation type="journal article" date="2019" name="Sci. Rep.">
        <title>Orb-weaving spider Araneus ventricosus genome elucidates the spidroin gene catalogue.</title>
        <authorList>
            <person name="Kono N."/>
            <person name="Nakamura H."/>
            <person name="Ohtoshi R."/>
            <person name="Moran D.A.P."/>
            <person name="Shinohara A."/>
            <person name="Yoshida Y."/>
            <person name="Fujiwara M."/>
            <person name="Mori M."/>
            <person name="Tomita M."/>
            <person name="Arakawa K."/>
        </authorList>
    </citation>
    <scope>NUCLEOTIDE SEQUENCE [LARGE SCALE GENOMIC DNA]</scope>
</reference>
<evidence type="ECO:0000313" key="1">
    <source>
        <dbReference type="EMBL" id="GBL78831.1"/>
    </source>
</evidence>
<name>A0A4Y2AG43_ARAVE</name>
<dbReference type="EMBL" id="BGPR01000017">
    <property type="protein sequence ID" value="GBL78831.1"/>
    <property type="molecule type" value="Genomic_DNA"/>
</dbReference>
<dbReference type="AlphaFoldDB" id="A0A4Y2AG43"/>
<sequence length="138" mass="16230">MLYTIRPLTEPPDDKLRNGFSHLENGTVQGKKWEPCKLDNDQRLYATHVHERLSCASSTPYPTNQHRRCRQHPKAIKRLGVTWTHCYFDRQLTPRDSPQDDELPFWRFSLRWEETGSCSNGFRSIETRDPAEDDVRAS</sequence>
<protein>
    <submittedName>
        <fullName evidence="1">Uncharacterized protein</fullName>
    </submittedName>
</protein>
<evidence type="ECO:0000313" key="2">
    <source>
        <dbReference type="Proteomes" id="UP000499080"/>
    </source>
</evidence>
<gene>
    <name evidence="1" type="ORF">AVEN_48826_1</name>
</gene>
<dbReference type="Proteomes" id="UP000499080">
    <property type="component" value="Unassembled WGS sequence"/>
</dbReference>
<keyword evidence="2" id="KW-1185">Reference proteome</keyword>
<comment type="caution">
    <text evidence="1">The sequence shown here is derived from an EMBL/GenBank/DDBJ whole genome shotgun (WGS) entry which is preliminary data.</text>
</comment>